<dbReference type="EMBL" id="LAZR01002626">
    <property type="protein sequence ID" value="KKN27557.1"/>
    <property type="molecule type" value="Genomic_DNA"/>
</dbReference>
<protein>
    <recommendedName>
        <fullName evidence="2">RanBP2-type domain-containing protein</fullName>
    </recommendedName>
</protein>
<organism evidence="1">
    <name type="scientific">marine sediment metagenome</name>
    <dbReference type="NCBI Taxonomy" id="412755"/>
    <lineage>
        <taxon>unclassified sequences</taxon>
        <taxon>metagenomes</taxon>
        <taxon>ecological metagenomes</taxon>
    </lineage>
</organism>
<sequence length="60" mass="6935">MDKNKTVKIKRETVDLQASGYEWTCPSCGFLNHEVEISQSVKCSACDEEYTVWDIHHTNE</sequence>
<dbReference type="Gene3D" id="4.10.1060.10">
    <property type="entry name" value="Zinc finger, RanBP2-type"/>
    <property type="match status" value="1"/>
</dbReference>
<evidence type="ECO:0000313" key="1">
    <source>
        <dbReference type="EMBL" id="KKN27557.1"/>
    </source>
</evidence>
<reference evidence="1" key="1">
    <citation type="journal article" date="2015" name="Nature">
        <title>Complex archaea that bridge the gap between prokaryotes and eukaryotes.</title>
        <authorList>
            <person name="Spang A."/>
            <person name="Saw J.H."/>
            <person name="Jorgensen S.L."/>
            <person name="Zaremba-Niedzwiedzka K."/>
            <person name="Martijn J."/>
            <person name="Lind A.E."/>
            <person name="van Eijk R."/>
            <person name="Schleper C."/>
            <person name="Guy L."/>
            <person name="Ettema T.J."/>
        </authorList>
    </citation>
    <scope>NUCLEOTIDE SEQUENCE</scope>
</reference>
<accession>A0A0F9PS81</accession>
<comment type="caution">
    <text evidence="1">The sequence shown here is derived from an EMBL/GenBank/DDBJ whole genome shotgun (WGS) entry which is preliminary data.</text>
</comment>
<gene>
    <name evidence="1" type="ORF">LCGC14_0863340</name>
</gene>
<dbReference type="AlphaFoldDB" id="A0A0F9PS81"/>
<proteinExistence type="predicted"/>
<evidence type="ECO:0008006" key="2">
    <source>
        <dbReference type="Google" id="ProtNLM"/>
    </source>
</evidence>
<name>A0A0F9PS81_9ZZZZ</name>